<dbReference type="EMBL" id="RBZP01000005">
    <property type="protein sequence ID" value="RKQ33963.1"/>
    <property type="molecule type" value="Genomic_DNA"/>
</dbReference>
<dbReference type="AlphaFoldDB" id="A0A495A370"/>
<keyword evidence="3" id="KW-1185">Reference proteome</keyword>
<gene>
    <name evidence="2" type="ORF">D8M06_09075</name>
</gene>
<organism evidence="2 3">
    <name type="scientific">Oceanobacillus halophilus</name>
    <dbReference type="NCBI Taxonomy" id="930130"/>
    <lineage>
        <taxon>Bacteria</taxon>
        <taxon>Bacillati</taxon>
        <taxon>Bacillota</taxon>
        <taxon>Bacilli</taxon>
        <taxon>Bacillales</taxon>
        <taxon>Bacillaceae</taxon>
        <taxon>Oceanobacillus</taxon>
    </lineage>
</organism>
<reference evidence="2 3" key="1">
    <citation type="journal article" date="2016" name="Int. J. Syst. Evol. Microbiol.">
        <title>Oceanobacillus halophilus sp. nov., a novel moderately halophilic bacterium from a hypersaline lake.</title>
        <authorList>
            <person name="Amoozegar M.A."/>
            <person name="Bagheri M."/>
            <person name="Makhdoumi A."/>
            <person name="Nikou M.M."/>
            <person name="Fazeli S.A.S."/>
            <person name="Schumann P."/>
            <person name="Sproer C."/>
            <person name="Sanchez-Porro C."/>
            <person name="Ventosa A."/>
        </authorList>
    </citation>
    <scope>NUCLEOTIDE SEQUENCE [LARGE SCALE GENOMIC DNA]</scope>
    <source>
        <strain evidence="2 3">DSM 23996</strain>
    </source>
</reference>
<dbReference type="Proteomes" id="UP000269301">
    <property type="component" value="Unassembled WGS sequence"/>
</dbReference>
<keyword evidence="1" id="KW-1133">Transmembrane helix</keyword>
<evidence type="ECO:0000313" key="2">
    <source>
        <dbReference type="EMBL" id="RKQ33963.1"/>
    </source>
</evidence>
<dbReference type="OrthoDB" id="2087420at2"/>
<keyword evidence="1" id="KW-0472">Membrane</keyword>
<evidence type="ECO:0000313" key="3">
    <source>
        <dbReference type="Proteomes" id="UP000269301"/>
    </source>
</evidence>
<accession>A0A495A370</accession>
<protein>
    <submittedName>
        <fullName evidence="2">Uncharacterized protein</fullName>
    </submittedName>
</protein>
<name>A0A495A370_9BACI</name>
<evidence type="ECO:0000256" key="1">
    <source>
        <dbReference type="SAM" id="Phobius"/>
    </source>
</evidence>
<feature type="transmembrane region" description="Helical" evidence="1">
    <location>
        <begin position="47"/>
        <end position="68"/>
    </location>
</feature>
<dbReference type="RefSeq" id="WP_121204077.1">
    <property type="nucleotide sequence ID" value="NZ_RBZP01000005.1"/>
</dbReference>
<comment type="caution">
    <text evidence="2">The sequence shown here is derived from an EMBL/GenBank/DDBJ whole genome shotgun (WGS) entry which is preliminary data.</text>
</comment>
<proteinExistence type="predicted"/>
<keyword evidence="1" id="KW-0812">Transmembrane</keyword>
<sequence length="249" mass="28799">MKTPFDKSLKQLEHDISWNESRKQQTKIKLVEEMQKTGRKQKPKGQLAYYSSIAMFLLVASIGLNYLLNTTPPIDQSITHVEKQTGISLKEKWLPAFIQQKNVLETDSLQLTKDYSERTEETMKRDVEVAIHILYLQLEKLEEGKWDPDFDREKDHIIFSDMISAANQASTAAHLLDLDNWLYADLYNISPLIAEARDKKDIDGLVLAYQLVHDLHVAYNGYESDEPSYGVTLYRDANNDSIREYLGRK</sequence>